<dbReference type="InterPro" id="IPR006015">
    <property type="entry name" value="Universal_stress_UspA"/>
</dbReference>
<accession>A0A1I6FY89</accession>
<name>A0A1I6FY89_9EURY</name>
<dbReference type="EMBL" id="FOYS01000001">
    <property type="protein sequence ID" value="SFR34874.1"/>
    <property type="molecule type" value="Genomic_DNA"/>
</dbReference>
<evidence type="ECO:0000256" key="1">
    <source>
        <dbReference type="ARBA" id="ARBA00008791"/>
    </source>
</evidence>
<evidence type="ECO:0000259" key="2">
    <source>
        <dbReference type="Pfam" id="PF00582"/>
    </source>
</evidence>
<organism evidence="3 4">
    <name type="scientific">Halogeometricum limi</name>
    <dbReference type="NCBI Taxonomy" id="555875"/>
    <lineage>
        <taxon>Archaea</taxon>
        <taxon>Methanobacteriati</taxon>
        <taxon>Methanobacteriota</taxon>
        <taxon>Stenosarchaea group</taxon>
        <taxon>Halobacteria</taxon>
        <taxon>Halobacteriales</taxon>
        <taxon>Haloferacaceae</taxon>
        <taxon>Halogeometricum</taxon>
    </lineage>
</organism>
<dbReference type="SUPFAM" id="SSF52402">
    <property type="entry name" value="Adenine nucleotide alpha hydrolases-like"/>
    <property type="match status" value="1"/>
</dbReference>
<dbReference type="InterPro" id="IPR014729">
    <property type="entry name" value="Rossmann-like_a/b/a_fold"/>
</dbReference>
<evidence type="ECO:0000313" key="4">
    <source>
        <dbReference type="Proteomes" id="UP000243250"/>
    </source>
</evidence>
<dbReference type="Proteomes" id="UP000243250">
    <property type="component" value="Unassembled WGS sequence"/>
</dbReference>
<protein>
    <submittedName>
        <fullName evidence="3">Nucleotide-binding universal stress protein, UspA family</fullName>
    </submittedName>
</protein>
<comment type="similarity">
    <text evidence="1">Belongs to the universal stress protein A family.</text>
</comment>
<dbReference type="PRINTS" id="PR01438">
    <property type="entry name" value="UNVRSLSTRESS"/>
</dbReference>
<dbReference type="CDD" id="cd00293">
    <property type="entry name" value="USP-like"/>
    <property type="match status" value="1"/>
</dbReference>
<dbReference type="OrthoDB" id="105697at2157"/>
<gene>
    <name evidence="3" type="ORF">SAMN04488124_0530</name>
</gene>
<reference evidence="4" key="1">
    <citation type="submission" date="2016-10" db="EMBL/GenBank/DDBJ databases">
        <authorList>
            <person name="Varghese N."/>
            <person name="Submissions S."/>
        </authorList>
    </citation>
    <scope>NUCLEOTIDE SEQUENCE [LARGE SCALE GENOMIC DNA]</scope>
    <source>
        <strain evidence="4">CGMCC 1.8711</strain>
    </source>
</reference>
<dbReference type="PANTHER" id="PTHR46268">
    <property type="entry name" value="STRESS RESPONSE PROTEIN NHAX"/>
    <property type="match status" value="1"/>
</dbReference>
<dbReference type="InterPro" id="IPR006016">
    <property type="entry name" value="UspA"/>
</dbReference>
<sequence length="141" mass="15079">MGERVLVPFDGSPLSQRALEHALTTYDDDVLVFYVVDPLLAVYEAETKGLAAAEAWSEEMAEVTADVRAAAREIADAHDAAVTTEVVTGRPARAILAYVADHAIDHVVMGSHGRSGISRLVLGSVAEQVMRQSPVPVTIVR</sequence>
<keyword evidence="4" id="KW-1185">Reference proteome</keyword>
<dbReference type="AlphaFoldDB" id="A0A1I6FY89"/>
<dbReference type="PANTHER" id="PTHR46268:SF24">
    <property type="entry name" value="UNIVERSAL STRESS PROTEIN"/>
    <property type="match status" value="1"/>
</dbReference>
<evidence type="ECO:0000313" key="3">
    <source>
        <dbReference type="EMBL" id="SFR34874.1"/>
    </source>
</evidence>
<dbReference type="RefSeq" id="WP_089876484.1">
    <property type="nucleotide sequence ID" value="NZ_FOYS01000001.1"/>
</dbReference>
<dbReference type="STRING" id="555875.SAMN04488124_0530"/>
<dbReference type="Gene3D" id="3.40.50.620">
    <property type="entry name" value="HUPs"/>
    <property type="match status" value="1"/>
</dbReference>
<feature type="domain" description="UspA" evidence="2">
    <location>
        <begin position="3"/>
        <end position="141"/>
    </location>
</feature>
<proteinExistence type="inferred from homology"/>
<dbReference type="Pfam" id="PF00582">
    <property type="entry name" value="Usp"/>
    <property type="match status" value="1"/>
</dbReference>